<sequence length="306" mass="34595">MTMELNHSVTEFILLGLAQDALKEKMLLVVFLFLYLATLLANSFIVLTIRYSRMLGGPMYFFLSHLSFADACLATTIGPRLIVDALSKKKVISFNACVTQLFTGHFFGCLEILVLILMSFDRYVAICKPLRYTTIMNHRVCGTMMNVAWVGSFIHSLVQMILVLQLPFCGPNVIDHYFCELQPLLKLACTDTYAINLLTVFNSGAICMVSFIILMISYMFILHSLRNKSAEGRKKALSTCTSHIIVVILFFVPCIFTYTRPPITFPVDKTVAVFYTIGTPLLNPLIYTLRNADVKSAMRKQWCNQL</sequence>
<organism evidence="11 12">
    <name type="scientific">Echinops telfairi</name>
    <name type="common">Lesser hedgehog tenrec</name>
    <dbReference type="NCBI Taxonomy" id="9371"/>
    <lineage>
        <taxon>Eukaryota</taxon>
        <taxon>Metazoa</taxon>
        <taxon>Chordata</taxon>
        <taxon>Craniata</taxon>
        <taxon>Vertebrata</taxon>
        <taxon>Euteleostomi</taxon>
        <taxon>Mammalia</taxon>
        <taxon>Eutheria</taxon>
        <taxon>Afrotheria</taxon>
        <taxon>Tenrecidae</taxon>
        <taxon>Tenrecinae</taxon>
        <taxon>Echinops</taxon>
    </lineage>
</organism>
<feature type="transmembrane region" description="Helical" evidence="9">
    <location>
        <begin position="102"/>
        <end position="125"/>
    </location>
</feature>
<feature type="domain" description="G-protein coupled receptors family 1 profile" evidence="10">
    <location>
        <begin position="41"/>
        <end position="287"/>
    </location>
</feature>
<dbReference type="Gene3D" id="1.20.1070.10">
    <property type="entry name" value="Rhodopsin 7-helix transmembrane proteins"/>
    <property type="match status" value="1"/>
</dbReference>
<dbReference type="PROSITE" id="PS00237">
    <property type="entry name" value="G_PROTEIN_RECEP_F1_1"/>
    <property type="match status" value="1"/>
</dbReference>
<dbReference type="CDD" id="cd15939">
    <property type="entry name" value="7tmA_OR4A-like"/>
    <property type="match status" value="1"/>
</dbReference>
<keyword evidence="6 8" id="KW-0675">Receptor</keyword>
<dbReference type="Proteomes" id="UP000694863">
    <property type="component" value="Unplaced"/>
</dbReference>
<dbReference type="PRINTS" id="PR00237">
    <property type="entry name" value="GPCRRHODOPSN"/>
</dbReference>
<evidence type="ECO:0000256" key="4">
    <source>
        <dbReference type="ARBA" id="ARBA00023040"/>
    </source>
</evidence>
<gene>
    <name evidence="12" type="primary">LOC101648785</name>
</gene>
<dbReference type="PROSITE" id="PS50262">
    <property type="entry name" value="G_PROTEIN_RECEP_F1_2"/>
    <property type="match status" value="1"/>
</dbReference>
<evidence type="ECO:0000313" key="12">
    <source>
        <dbReference type="RefSeq" id="XP_004708531.2"/>
    </source>
</evidence>
<feature type="transmembrane region" description="Helical" evidence="9">
    <location>
        <begin position="236"/>
        <end position="258"/>
    </location>
</feature>
<dbReference type="RefSeq" id="XP_004708531.2">
    <property type="nucleotide sequence ID" value="XM_004708474.2"/>
</dbReference>
<feature type="transmembrane region" description="Helical" evidence="9">
    <location>
        <begin position="270"/>
        <end position="289"/>
    </location>
</feature>
<reference evidence="12" key="1">
    <citation type="submission" date="2025-08" db="UniProtKB">
        <authorList>
            <consortium name="RefSeq"/>
        </authorList>
    </citation>
    <scope>IDENTIFICATION</scope>
</reference>
<dbReference type="Pfam" id="PF13853">
    <property type="entry name" value="7tm_4"/>
    <property type="match status" value="1"/>
</dbReference>
<evidence type="ECO:0000313" key="11">
    <source>
        <dbReference type="Proteomes" id="UP000694863"/>
    </source>
</evidence>
<dbReference type="SUPFAM" id="SSF81321">
    <property type="entry name" value="Family A G protein-coupled receptor-like"/>
    <property type="match status" value="1"/>
</dbReference>
<dbReference type="PANTHER" id="PTHR48002">
    <property type="entry name" value="OLFACTORY RECEPTOR"/>
    <property type="match status" value="1"/>
</dbReference>
<feature type="transmembrane region" description="Helical" evidence="9">
    <location>
        <begin position="59"/>
        <end position="82"/>
    </location>
</feature>
<dbReference type="InterPro" id="IPR017452">
    <property type="entry name" value="GPCR_Rhodpsn_7TM"/>
</dbReference>
<evidence type="ECO:0000259" key="10">
    <source>
        <dbReference type="PROSITE" id="PS50262"/>
    </source>
</evidence>
<dbReference type="GeneID" id="101648785"/>
<evidence type="ECO:0000256" key="3">
    <source>
        <dbReference type="ARBA" id="ARBA00022989"/>
    </source>
</evidence>
<dbReference type="InterPro" id="IPR000725">
    <property type="entry name" value="Olfact_rcpt"/>
</dbReference>
<keyword evidence="9" id="KW-0716">Sensory transduction</keyword>
<evidence type="ECO:0000256" key="7">
    <source>
        <dbReference type="ARBA" id="ARBA00023224"/>
    </source>
</evidence>
<evidence type="ECO:0000256" key="8">
    <source>
        <dbReference type="RuleBase" id="RU000688"/>
    </source>
</evidence>
<name>A0ABM0IV85_ECHTE</name>
<comment type="subcellular location">
    <subcellularLocation>
        <location evidence="9">Cell membrane</location>
        <topology evidence="9">Multi-pass membrane protein</topology>
    </subcellularLocation>
    <subcellularLocation>
        <location evidence="1">Membrane</location>
        <topology evidence="1">Multi-pass membrane protein</topology>
    </subcellularLocation>
</comment>
<evidence type="ECO:0000256" key="6">
    <source>
        <dbReference type="ARBA" id="ARBA00023170"/>
    </source>
</evidence>
<proteinExistence type="inferred from homology"/>
<feature type="transmembrane region" description="Helical" evidence="9">
    <location>
        <begin position="193"/>
        <end position="216"/>
    </location>
</feature>
<evidence type="ECO:0000256" key="9">
    <source>
        <dbReference type="RuleBase" id="RU363047"/>
    </source>
</evidence>
<keyword evidence="2 8" id="KW-0812">Transmembrane</keyword>
<keyword evidence="3 9" id="KW-1133">Transmembrane helix</keyword>
<keyword evidence="9" id="KW-0552">Olfaction</keyword>
<keyword evidence="9" id="KW-1003">Cell membrane</keyword>
<keyword evidence="11" id="KW-1185">Reference proteome</keyword>
<keyword evidence="7 8" id="KW-0807">Transducer</keyword>
<dbReference type="InterPro" id="IPR050427">
    <property type="entry name" value="Olfactory_Receptors"/>
</dbReference>
<evidence type="ECO:0000256" key="2">
    <source>
        <dbReference type="ARBA" id="ARBA00022692"/>
    </source>
</evidence>
<evidence type="ECO:0000256" key="1">
    <source>
        <dbReference type="ARBA" id="ARBA00004141"/>
    </source>
</evidence>
<dbReference type="InterPro" id="IPR000276">
    <property type="entry name" value="GPCR_Rhodpsn"/>
</dbReference>
<dbReference type="PRINTS" id="PR00245">
    <property type="entry name" value="OLFACTORYR"/>
</dbReference>
<feature type="transmembrane region" description="Helical" evidence="9">
    <location>
        <begin position="26"/>
        <end position="47"/>
    </location>
</feature>
<evidence type="ECO:0000256" key="5">
    <source>
        <dbReference type="ARBA" id="ARBA00023136"/>
    </source>
</evidence>
<accession>A0ABM0IV85</accession>
<keyword evidence="5 9" id="KW-0472">Membrane</keyword>
<feature type="transmembrane region" description="Helical" evidence="9">
    <location>
        <begin position="146"/>
        <end position="168"/>
    </location>
</feature>
<keyword evidence="4 8" id="KW-0297">G-protein coupled receptor</keyword>
<protein>
    <recommendedName>
        <fullName evidence="9">Olfactory receptor</fullName>
    </recommendedName>
</protein>
<comment type="similarity">
    <text evidence="8">Belongs to the G-protein coupled receptor 1 family.</text>
</comment>